<comment type="caution">
    <text evidence="1">The sequence shown here is derived from an EMBL/GenBank/DDBJ whole genome shotgun (WGS) entry which is preliminary data.</text>
</comment>
<keyword evidence="2" id="KW-1185">Reference proteome</keyword>
<protein>
    <submittedName>
        <fullName evidence="1">Uncharacterized protein</fullName>
    </submittedName>
</protein>
<reference evidence="1 2" key="1">
    <citation type="submission" date="2018-10" db="EMBL/GenBank/DDBJ databases">
        <title>Co-occurring genomic capacity for anaerobic methane metabolism and dissimilatory sulfite reduction discovered in the Korarchaeota.</title>
        <authorList>
            <person name="Mckay L.J."/>
            <person name="Dlakic M."/>
            <person name="Fields M.W."/>
            <person name="Delmont T.O."/>
            <person name="Eren A.M."/>
            <person name="Jay Z.J."/>
            <person name="Klingelsmith K.B."/>
            <person name="Rusch D.B."/>
            <person name="Inskeep W.P."/>
        </authorList>
    </citation>
    <scope>NUCLEOTIDE SEQUENCE [LARGE SCALE GENOMIC DNA]</scope>
    <source>
        <strain evidence="1 2">MDKW</strain>
    </source>
</reference>
<evidence type="ECO:0000313" key="1">
    <source>
        <dbReference type="EMBL" id="RSN71904.1"/>
    </source>
</evidence>
<proteinExistence type="predicted"/>
<evidence type="ECO:0000313" key="2">
    <source>
        <dbReference type="Proteomes" id="UP000277582"/>
    </source>
</evidence>
<organism evidence="1 2">
    <name type="scientific">Candidatus Methanodesulfokora washburnensis</name>
    <dbReference type="NCBI Taxonomy" id="2478471"/>
    <lineage>
        <taxon>Archaea</taxon>
        <taxon>Thermoproteota</taxon>
        <taxon>Candidatus Korarchaeia</taxon>
        <taxon>Candidatus Korarchaeia incertae sedis</taxon>
        <taxon>Candidatus Methanodesulfokora</taxon>
    </lineage>
</organism>
<dbReference type="RefSeq" id="WP_125672761.1">
    <property type="nucleotide sequence ID" value="NZ_RCOS01000167.1"/>
</dbReference>
<dbReference type="Proteomes" id="UP000277582">
    <property type="component" value="Unassembled WGS sequence"/>
</dbReference>
<accession>A0A429GDK7</accession>
<gene>
    <name evidence="1" type="ORF">D6D85_15065</name>
</gene>
<sequence length="302" mass="34608">MKELLFILAGIIVITTLIKLPDLYPLDSRGVVYRISQEEVHAEIETFPARLVIFERLYLDKLLLNRSKNLTIDLNDFISELKRDLDRKGMEADIEYLIKMGTCNGVNGTLNAIFDGASDPNSIGVSTEVQLRIGSKMTGISGKRSYIINICHPYRKICFDKVAELLPRNSSFEESAEFNDTKELEKWVSNAIKRYRDELEISLDNARIAARNCSLNLIYNVEMIYNRVYLYKYILIYRVNAIVEQEDITLYYYGGSKRGISENFKIIWQVYLDGELSKIPGNTNSTEAEPPETGLEAFIQPK</sequence>
<name>A0A429GDK7_9CREN</name>
<dbReference type="EMBL" id="RCOS01000167">
    <property type="protein sequence ID" value="RSN71904.1"/>
    <property type="molecule type" value="Genomic_DNA"/>
</dbReference>
<dbReference type="AlphaFoldDB" id="A0A429GDK7"/>